<dbReference type="InterPro" id="IPR004358">
    <property type="entry name" value="Sig_transdc_His_kin-like_C"/>
</dbReference>
<evidence type="ECO:0000313" key="18">
    <source>
        <dbReference type="Proteomes" id="UP000262582"/>
    </source>
</evidence>
<evidence type="ECO:0000313" key="17">
    <source>
        <dbReference type="EMBL" id="RXI31927.1"/>
    </source>
</evidence>
<keyword evidence="12" id="KW-0902">Two-component regulatory system</keyword>
<evidence type="ECO:0000259" key="15">
    <source>
        <dbReference type="PROSITE" id="PS50109"/>
    </source>
</evidence>
<dbReference type="SUPFAM" id="SSF55874">
    <property type="entry name" value="ATPase domain of HSP90 chaperone/DNA topoisomerase II/histidine kinase"/>
    <property type="match status" value="1"/>
</dbReference>
<feature type="transmembrane region" description="Helical" evidence="14">
    <location>
        <begin position="349"/>
        <end position="371"/>
    </location>
</feature>
<evidence type="ECO:0000256" key="12">
    <source>
        <dbReference type="ARBA" id="ARBA00023012"/>
    </source>
</evidence>
<keyword evidence="10" id="KW-0067">ATP-binding</keyword>
<evidence type="ECO:0000256" key="7">
    <source>
        <dbReference type="ARBA" id="ARBA00022692"/>
    </source>
</evidence>
<dbReference type="PROSITE" id="PS50109">
    <property type="entry name" value="HIS_KIN"/>
    <property type="match status" value="1"/>
</dbReference>
<dbReference type="Pfam" id="PF02518">
    <property type="entry name" value="HATPase_c"/>
    <property type="match status" value="1"/>
</dbReference>
<evidence type="ECO:0000256" key="13">
    <source>
        <dbReference type="ARBA" id="ARBA00023136"/>
    </source>
</evidence>
<dbReference type="SMART" id="SM01049">
    <property type="entry name" value="Cache_2"/>
    <property type="match status" value="2"/>
</dbReference>
<dbReference type="SUPFAM" id="SSF47384">
    <property type="entry name" value="Homodimeric domain of signal transducing histidine kinase"/>
    <property type="match status" value="1"/>
</dbReference>
<dbReference type="KEGG" id="aell:AELL_2620"/>
<dbReference type="InterPro" id="IPR003594">
    <property type="entry name" value="HATPase_dom"/>
</dbReference>
<dbReference type="SMART" id="SM00387">
    <property type="entry name" value="HATPase_c"/>
    <property type="match status" value="1"/>
</dbReference>
<reference evidence="16 18" key="2">
    <citation type="submission" date="2018-08" db="EMBL/GenBank/DDBJ databases">
        <title>Complete genome of the Arcobacter ellisii type strain LMG 26155.</title>
        <authorList>
            <person name="Miller W.G."/>
            <person name="Yee E."/>
            <person name="Bono J.L."/>
        </authorList>
    </citation>
    <scope>NUCLEOTIDE SEQUENCE [LARGE SCALE GENOMIC DNA]</scope>
    <source>
        <strain evidence="16 18">LMG 26155</strain>
    </source>
</reference>
<comment type="catalytic activity">
    <reaction evidence="1">
        <text>ATP + protein L-histidine = ADP + protein N-phospho-L-histidine.</text>
        <dbReference type="EC" id="2.7.13.3"/>
    </reaction>
</comment>
<dbReference type="InterPro" id="IPR005467">
    <property type="entry name" value="His_kinase_dom"/>
</dbReference>
<dbReference type="InterPro" id="IPR036890">
    <property type="entry name" value="HATPase_C_sf"/>
</dbReference>
<dbReference type="RefSeq" id="WP_118918369.1">
    <property type="nucleotide sequence ID" value="NZ_CP032097.1"/>
</dbReference>
<dbReference type="SMART" id="SM00388">
    <property type="entry name" value="HisKA"/>
    <property type="match status" value="1"/>
</dbReference>
<dbReference type="EMBL" id="CP032097">
    <property type="protein sequence ID" value="AXX96227.1"/>
    <property type="molecule type" value="Genomic_DNA"/>
</dbReference>
<evidence type="ECO:0000256" key="1">
    <source>
        <dbReference type="ARBA" id="ARBA00000085"/>
    </source>
</evidence>
<dbReference type="Gene3D" id="3.30.450.20">
    <property type="entry name" value="PAS domain"/>
    <property type="match status" value="2"/>
</dbReference>
<sequence>MVFENEKKLLRIIKYTPTIFVLTITIFVLTASFWDNKKKFEKDKEKIRLEYIQKNEELIKQRVYEVYDYIKREQEYTELELRKTLKEAIDTAYNISNTIYQNNLDKSKDEIKKLVIDALRNVRFNSGRGYYFIYENSGKNILLPHNRELEGKSFWNHQDAKGSYIIRDMTNLLSKNDEAFYEWYWYNPTKPDVQRKKIGLVKNLPQFDWFIGTGEYLEDFEKEVQERVLRNIREIRFGNNGYIFIINYDSIYLSHIRKEFIGQNAIKNNDTVEIKKVIEDLIEISKKGEGSYTYIQNKKPDNEQSIKKISFVKGLNNWSWMIGTGFYEDDMQRAINDKKEELNQEFRDYLFKTIIFTCFLILFLLIISIYFSKILQEKFKKYQNERTKQQNIIAQQAKMAAMGEMIGNIAHQWRQPLSSISTSATGMKLQKELNILEDKFLIEGLEQINNSVQYLSTTIDDFRNFYKPDKNKKEFRILETINKVINLVDLQFRSNGITIIKNGQDVKINSFENELIQVLINILNNARDELIKKDKDYEKLIFIDVLKKQKNLLIQIKDNAGGISKNIITRIFEPYFTTKNQSQGTGIGLYMSREIINKSMNGEINTKNVTFEYEGKSYEGALFEIIIPID</sequence>
<dbReference type="GO" id="GO:0005886">
    <property type="term" value="C:plasma membrane"/>
    <property type="evidence" value="ECO:0007669"/>
    <property type="project" value="UniProtKB-SubCell"/>
</dbReference>
<evidence type="ECO:0000313" key="16">
    <source>
        <dbReference type="EMBL" id="AXX96227.1"/>
    </source>
</evidence>
<keyword evidence="11 14" id="KW-1133">Transmembrane helix</keyword>
<dbReference type="Gene3D" id="3.30.565.10">
    <property type="entry name" value="Histidine kinase-like ATPase, C-terminal domain"/>
    <property type="match status" value="1"/>
</dbReference>
<evidence type="ECO:0000256" key="9">
    <source>
        <dbReference type="ARBA" id="ARBA00022777"/>
    </source>
</evidence>
<name>A0A347UBJ9_9BACT</name>
<reference evidence="17 19" key="1">
    <citation type="submission" date="2017-09" db="EMBL/GenBank/DDBJ databases">
        <title>Genomics of the genus Arcobacter.</title>
        <authorList>
            <person name="Perez-Cataluna A."/>
            <person name="Figueras M.J."/>
            <person name="Salas-Masso N."/>
        </authorList>
    </citation>
    <scope>NUCLEOTIDE SEQUENCE [LARGE SCALE GENOMIC DNA]</scope>
    <source>
        <strain evidence="17 19">CECT 7837</strain>
    </source>
</reference>
<dbReference type="Proteomes" id="UP000262582">
    <property type="component" value="Chromosome"/>
</dbReference>
<keyword evidence="8" id="KW-0547">Nucleotide-binding</keyword>
<keyword evidence="4" id="KW-1003">Cell membrane</keyword>
<dbReference type="GO" id="GO:0000155">
    <property type="term" value="F:phosphorelay sensor kinase activity"/>
    <property type="evidence" value="ECO:0007669"/>
    <property type="project" value="InterPro"/>
</dbReference>
<dbReference type="InterPro" id="IPR033480">
    <property type="entry name" value="sCache_2"/>
</dbReference>
<dbReference type="CDD" id="cd00082">
    <property type="entry name" value="HisKA"/>
    <property type="match status" value="1"/>
</dbReference>
<dbReference type="Proteomes" id="UP000290588">
    <property type="component" value="Unassembled WGS sequence"/>
</dbReference>
<dbReference type="InterPro" id="IPR004010">
    <property type="entry name" value="Double_Cache_2"/>
</dbReference>
<dbReference type="PRINTS" id="PR00344">
    <property type="entry name" value="BCTRLSENSOR"/>
</dbReference>
<dbReference type="EC" id="2.7.13.3" evidence="3"/>
<dbReference type="PANTHER" id="PTHR43065:SF46">
    <property type="entry name" value="C4-DICARBOXYLATE TRANSPORT SENSOR PROTEIN DCTB"/>
    <property type="match status" value="1"/>
</dbReference>
<evidence type="ECO:0000256" key="6">
    <source>
        <dbReference type="ARBA" id="ARBA00022679"/>
    </source>
</evidence>
<dbReference type="InterPro" id="IPR003661">
    <property type="entry name" value="HisK_dim/P_dom"/>
</dbReference>
<evidence type="ECO:0000256" key="4">
    <source>
        <dbReference type="ARBA" id="ARBA00022475"/>
    </source>
</evidence>
<comment type="subcellular location">
    <subcellularLocation>
        <location evidence="2">Cell membrane</location>
        <topology evidence="2">Multi-pass membrane protein</topology>
    </subcellularLocation>
</comment>
<dbReference type="GO" id="GO:0005524">
    <property type="term" value="F:ATP binding"/>
    <property type="evidence" value="ECO:0007669"/>
    <property type="project" value="UniProtKB-KW"/>
</dbReference>
<keyword evidence="5" id="KW-0597">Phosphoprotein</keyword>
<gene>
    <name evidence="16" type="ORF">AELL_2620</name>
    <name evidence="17" type="ORF">CP962_03875</name>
</gene>
<accession>A0A347UBJ9</accession>
<proteinExistence type="predicted"/>
<evidence type="ECO:0000256" key="14">
    <source>
        <dbReference type="SAM" id="Phobius"/>
    </source>
</evidence>
<keyword evidence="18" id="KW-1185">Reference proteome</keyword>
<keyword evidence="7 14" id="KW-0812">Transmembrane</keyword>
<evidence type="ECO:0000256" key="8">
    <source>
        <dbReference type="ARBA" id="ARBA00022741"/>
    </source>
</evidence>
<keyword evidence="9 17" id="KW-0418">Kinase</keyword>
<keyword evidence="13 14" id="KW-0472">Membrane</keyword>
<evidence type="ECO:0000256" key="5">
    <source>
        <dbReference type="ARBA" id="ARBA00022553"/>
    </source>
</evidence>
<dbReference type="OrthoDB" id="5348736at2"/>
<dbReference type="InterPro" id="IPR036097">
    <property type="entry name" value="HisK_dim/P_sf"/>
</dbReference>
<evidence type="ECO:0000256" key="10">
    <source>
        <dbReference type="ARBA" id="ARBA00022840"/>
    </source>
</evidence>
<evidence type="ECO:0000313" key="19">
    <source>
        <dbReference type="Proteomes" id="UP000290588"/>
    </source>
</evidence>
<evidence type="ECO:0000256" key="3">
    <source>
        <dbReference type="ARBA" id="ARBA00012438"/>
    </source>
</evidence>
<feature type="transmembrane region" description="Helical" evidence="14">
    <location>
        <begin position="12"/>
        <end position="34"/>
    </location>
</feature>
<dbReference type="Gene3D" id="1.10.287.130">
    <property type="match status" value="1"/>
</dbReference>
<protein>
    <recommendedName>
        <fullName evidence="3">histidine kinase</fullName>
        <ecNumber evidence="3">2.7.13.3</ecNumber>
    </recommendedName>
</protein>
<dbReference type="EMBL" id="NXIG01000003">
    <property type="protein sequence ID" value="RXI31927.1"/>
    <property type="molecule type" value="Genomic_DNA"/>
</dbReference>
<evidence type="ECO:0000256" key="11">
    <source>
        <dbReference type="ARBA" id="ARBA00022989"/>
    </source>
</evidence>
<dbReference type="Pfam" id="PF08269">
    <property type="entry name" value="dCache_2"/>
    <property type="match status" value="1"/>
</dbReference>
<feature type="domain" description="Histidine kinase" evidence="15">
    <location>
        <begin position="408"/>
        <end position="630"/>
    </location>
</feature>
<organism evidence="17 19">
    <name type="scientific">Arcobacter ellisii</name>
    <dbReference type="NCBI Taxonomy" id="913109"/>
    <lineage>
        <taxon>Bacteria</taxon>
        <taxon>Pseudomonadati</taxon>
        <taxon>Campylobacterota</taxon>
        <taxon>Epsilonproteobacteria</taxon>
        <taxon>Campylobacterales</taxon>
        <taxon>Arcobacteraceae</taxon>
        <taxon>Arcobacter</taxon>
    </lineage>
</organism>
<evidence type="ECO:0000256" key="2">
    <source>
        <dbReference type="ARBA" id="ARBA00004651"/>
    </source>
</evidence>
<keyword evidence="6" id="KW-0808">Transferase</keyword>
<dbReference type="AlphaFoldDB" id="A0A347UBJ9"/>
<dbReference type="PANTHER" id="PTHR43065">
    <property type="entry name" value="SENSOR HISTIDINE KINASE"/>
    <property type="match status" value="1"/>
</dbReference>